<dbReference type="PROSITE" id="PS51462">
    <property type="entry name" value="NUDIX"/>
    <property type="match status" value="1"/>
</dbReference>
<dbReference type="FunFam" id="3.90.79.10:FF:000024">
    <property type="entry name" value="ADP-ribose pyrophosphatase"/>
    <property type="match status" value="1"/>
</dbReference>
<dbReference type="SUPFAM" id="SSF56784">
    <property type="entry name" value="HAD-like"/>
    <property type="match status" value="1"/>
</dbReference>
<reference evidence="4" key="1">
    <citation type="submission" date="2020-10" db="EMBL/GenBank/DDBJ databases">
        <authorList>
            <person name="Gilroy R."/>
        </authorList>
    </citation>
    <scope>NUCLEOTIDE SEQUENCE</scope>
    <source>
        <strain evidence="4">CHK176-6737</strain>
    </source>
</reference>
<dbReference type="Gene3D" id="3.40.50.1000">
    <property type="entry name" value="HAD superfamily/HAD-like"/>
    <property type="match status" value="1"/>
</dbReference>
<dbReference type="Gene3D" id="1.10.150.240">
    <property type="entry name" value="Putative phosphatase, domain 2"/>
    <property type="match status" value="1"/>
</dbReference>
<feature type="domain" description="Nudix hydrolase" evidence="3">
    <location>
        <begin position="256"/>
        <end position="384"/>
    </location>
</feature>
<evidence type="ECO:0000313" key="4">
    <source>
        <dbReference type="EMBL" id="HIU68872.1"/>
    </source>
</evidence>
<dbReference type="InterPro" id="IPR023214">
    <property type="entry name" value="HAD_sf"/>
</dbReference>
<dbReference type="InterPro" id="IPR050155">
    <property type="entry name" value="HAD-like_hydrolase_sf"/>
</dbReference>
<protein>
    <submittedName>
        <fullName evidence="4">HAD hydrolase-like protein</fullName>
    </submittedName>
</protein>
<proteinExistence type="predicted"/>
<dbReference type="InterPro" id="IPR041492">
    <property type="entry name" value="HAD_2"/>
</dbReference>
<organism evidence="4 5">
    <name type="scientific">Candidatus Scybalenecus merdavium</name>
    <dbReference type="NCBI Taxonomy" id="2840939"/>
    <lineage>
        <taxon>Bacteria</taxon>
        <taxon>Bacillati</taxon>
        <taxon>Bacillota</taxon>
        <taxon>Clostridia</taxon>
        <taxon>Eubacteriales</taxon>
        <taxon>Oscillospiraceae</taxon>
        <taxon>Oscillospiraceae incertae sedis</taxon>
        <taxon>Candidatus Scybalenecus</taxon>
    </lineage>
</organism>
<gene>
    <name evidence="4" type="ORF">IAD23_02800</name>
</gene>
<dbReference type="PANTHER" id="PTHR43434">
    <property type="entry name" value="PHOSPHOGLYCOLATE PHOSPHATASE"/>
    <property type="match status" value="1"/>
</dbReference>
<dbReference type="Gene3D" id="3.90.79.10">
    <property type="entry name" value="Nucleoside Triphosphate Pyrophosphohydrolase"/>
    <property type="match status" value="1"/>
</dbReference>
<comment type="cofactor">
    <cofactor evidence="1">
        <name>Mg(2+)</name>
        <dbReference type="ChEBI" id="CHEBI:18420"/>
    </cofactor>
</comment>
<dbReference type="InterPro" id="IPR015797">
    <property type="entry name" value="NUDIX_hydrolase-like_dom_sf"/>
</dbReference>
<sequence length="397" mass="43714">MRYDTVIFDFDGTLCDTGEGIQKSAAFALDAFQIAHDDWEKLGFFMGPPLLITFQEKYGVSPSRAEELVAKFRERYSQTGIWESRLFDGVFSMLKSLKAHGAKIGIASSKPQSYIEQLLARFKIAPYIDTVCGVTFQADCEPKAEIIARCAEALGVTEENKSKVLVVGDTKLDADGANANGIDMCGVSYGYGSRFEIIEHGAKFMADKPDEVEAIALGFYEQTVDVRRVFDGKIIHVHHDDVVLSSGKATKREIVAHPGGVGILCLDDDGQTMLVRQFRAPYKELVYEIPAGKLEPGEDPLEAGKREFSEECGAEARNFFSLGKLYPSPGYCGEIIHMFAATGITYKTQHLDEGEFLEVIKLPFDEAVQMVMDGSITDAKSIAAILKLDNLRRGGKV</sequence>
<dbReference type="GO" id="GO:0016787">
    <property type="term" value="F:hydrolase activity"/>
    <property type="evidence" value="ECO:0007669"/>
    <property type="project" value="UniProtKB-KW"/>
</dbReference>
<dbReference type="InterPro" id="IPR000086">
    <property type="entry name" value="NUDIX_hydrolase_dom"/>
</dbReference>
<dbReference type="AlphaFoldDB" id="A0A9D1MTT3"/>
<dbReference type="Pfam" id="PF00293">
    <property type="entry name" value="NUDIX"/>
    <property type="match status" value="1"/>
</dbReference>
<dbReference type="GO" id="GO:0005829">
    <property type="term" value="C:cytosol"/>
    <property type="evidence" value="ECO:0007669"/>
    <property type="project" value="TreeGrafter"/>
</dbReference>
<evidence type="ECO:0000259" key="3">
    <source>
        <dbReference type="PROSITE" id="PS51462"/>
    </source>
</evidence>
<dbReference type="EMBL" id="DVNM01000015">
    <property type="protein sequence ID" value="HIU68872.1"/>
    <property type="molecule type" value="Genomic_DNA"/>
</dbReference>
<dbReference type="SUPFAM" id="SSF55811">
    <property type="entry name" value="Nudix"/>
    <property type="match status" value="1"/>
</dbReference>
<evidence type="ECO:0000313" key="5">
    <source>
        <dbReference type="Proteomes" id="UP000824125"/>
    </source>
</evidence>
<dbReference type="InterPro" id="IPR036412">
    <property type="entry name" value="HAD-like_sf"/>
</dbReference>
<dbReference type="GO" id="GO:0004713">
    <property type="term" value="F:protein tyrosine kinase activity"/>
    <property type="evidence" value="ECO:0007669"/>
    <property type="project" value="TreeGrafter"/>
</dbReference>
<dbReference type="Pfam" id="PF13419">
    <property type="entry name" value="HAD_2"/>
    <property type="match status" value="1"/>
</dbReference>
<dbReference type="PANTHER" id="PTHR43434:SF20">
    <property type="entry name" value="5'-NUCLEOTIDASE"/>
    <property type="match status" value="1"/>
</dbReference>
<keyword evidence="2 4" id="KW-0378">Hydrolase</keyword>
<dbReference type="Proteomes" id="UP000824125">
    <property type="component" value="Unassembled WGS sequence"/>
</dbReference>
<comment type="caution">
    <text evidence="4">The sequence shown here is derived from an EMBL/GenBank/DDBJ whole genome shotgun (WGS) entry which is preliminary data.</text>
</comment>
<evidence type="ECO:0000256" key="1">
    <source>
        <dbReference type="ARBA" id="ARBA00001946"/>
    </source>
</evidence>
<name>A0A9D1MTT3_9FIRM</name>
<accession>A0A9D1MTT3</accession>
<reference evidence="4" key="2">
    <citation type="journal article" date="2021" name="PeerJ">
        <title>Extensive microbial diversity within the chicken gut microbiome revealed by metagenomics and culture.</title>
        <authorList>
            <person name="Gilroy R."/>
            <person name="Ravi A."/>
            <person name="Getino M."/>
            <person name="Pursley I."/>
            <person name="Horton D.L."/>
            <person name="Alikhan N.F."/>
            <person name="Baker D."/>
            <person name="Gharbi K."/>
            <person name="Hall N."/>
            <person name="Watson M."/>
            <person name="Adriaenssens E.M."/>
            <person name="Foster-Nyarko E."/>
            <person name="Jarju S."/>
            <person name="Secka A."/>
            <person name="Antonio M."/>
            <person name="Oren A."/>
            <person name="Chaudhuri R.R."/>
            <person name="La Ragione R."/>
            <person name="Hildebrand F."/>
            <person name="Pallen M.J."/>
        </authorList>
    </citation>
    <scope>NUCLEOTIDE SEQUENCE</scope>
    <source>
        <strain evidence="4">CHK176-6737</strain>
    </source>
</reference>
<dbReference type="InterPro" id="IPR023198">
    <property type="entry name" value="PGP-like_dom2"/>
</dbReference>
<evidence type="ECO:0000256" key="2">
    <source>
        <dbReference type="ARBA" id="ARBA00022801"/>
    </source>
</evidence>